<evidence type="ECO:0008006" key="4">
    <source>
        <dbReference type="Google" id="ProtNLM"/>
    </source>
</evidence>
<feature type="region of interest" description="Disordered" evidence="1">
    <location>
        <begin position="494"/>
        <end position="513"/>
    </location>
</feature>
<sequence>MKYQQDANDVILEHDVVVWEKSRRIGASWGISWVAVLVASLKATEGGMDVFYMGFEKDMTRQFVSDTGDHARLIEIAASDLQEDIFTDPDKDMKVFRIDFASRHEVLGLPSVARAFRSKQGLVIIDEAAFIDDLAAVLKAAFALLIWGGKIVIISSHNGDANPFNELCQDIRAGKKPDYKLIRTTFDDALADGLYKRICLKKGETWTAEGEREWRAKIVRQYGDNADEELFCIPNPSTGAFLSLALIEKCQTPDAHVVRWACDNTFALLPEDVRKRECLHFCSTELLPLLDQLDPKLAHVLGEDFGRSGDLTVLWPLTILANLTRKTPFTVELRNVPFEQQKQILWFVLDRLPRFRAAKLDARGNGQWLAEVTVQRYGSRVEAVMLTEGWYRDNMPPFKAAFEDGMLLVPADSDTQDDLRSLKIVRGVARIPETRSEDKTGKRHGDAAIAAAMAYAASRAEPEEYGYRAARSPYATADGTPAVHGWGVQDEIAHERSRRGTGLDSFGLRGGLS</sequence>
<dbReference type="PIRSF" id="PIRSF007056">
    <property type="entry name" value="UCP007056"/>
    <property type="match status" value="1"/>
</dbReference>
<dbReference type="Gene3D" id="3.30.420.240">
    <property type="match status" value="1"/>
</dbReference>
<evidence type="ECO:0000313" key="2">
    <source>
        <dbReference type="EMBL" id="MBR0559511.1"/>
    </source>
</evidence>
<gene>
    <name evidence="2" type="ORF">KB213_05505</name>
</gene>
<reference evidence="2 3" key="1">
    <citation type="submission" date="2021-04" db="EMBL/GenBank/DDBJ databases">
        <title>The complete genome sequence of Neokomagataea sp. TBRC 2177.</title>
        <authorList>
            <person name="Charoenyingcharoen P."/>
            <person name="Yukphan P."/>
        </authorList>
    </citation>
    <scope>NUCLEOTIDE SEQUENCE [LARGE SCALE GENOMIC DNA]</scope>
    <source>
        <strain evidence="2 3">TBRC 2177</strain>
    </source>
</reference>
<keyword evidence="3" id="KW-1185">Reference proteome</keyword>
<dbReference type="EMBL" id="JAGRQH010000003">
    <property type="protein sequence ID" value="MBR0559511.1"/>
    <property type="molecule type" value="Genomic_DNA"/>
</dbReference>
<evidence type="ECO:0000256" key="1">
    <source>
        <dbReference type="SAM" id="MobiDB-lite"/>
    </source>
</evidence>
<proteinExistence type="predicted"/>
<dbReference type="Gene3D" id="3.40.50.300">
    <property type="entry name" value="P-loop containing nucleotide triphosphate hydrolases"/>
    <property type="match status" value="1"/>
</dbReference>
<accession>A0ABS5E6I9</accession>
<dbReference type="InterPro" id="IPR012036">
    <property type="entry name" value="Phage_Mu_Gp28"/>
</dbReference>
<protein>
    <recommendedName>
        <fullName evidence="4">Mu-like prophage FluMu protein gp28</fullName>
    </recommendedName>
</protein>
<comment type="caution">
    <text evidence="2">The sequence shown here is derived from an EMBL/GenBank/DDBJ whole genome shotgun (WGS) entry which is preliminary data.</text>
</comment>
<dbReference type="Proteomes" id="UP000677812">
    <property type="component" value="Unassembled WGS sequence"/>
</dbReference>
<dbReference type="InterPro" id="IPR027417">
    <property type="entry name" value="P-loop_NTPase"/>
</dbReference>
<evidence type="ECO:0000313" key="3">
    <source>
        <dbReference type="Proteomes" id="UP000677812"/>
    </source>
</evidence>
<organism evidence="2 3">
    <name type="scientific">Neokomagataea anthophila</name>
    <dbReference type="NCBI Taxonomy" id="2826925"/>
    <lineage>
        <taxon>Bacteria</taxon>
        <taxon>Pseudomonadati</taxon>
        <taxon>Pseudomonadota</taxon>
        <taxon>Alphaproteobacteria</taxon>
        <taxon>Acetobacterales</taxon>
        <taxon>Acetobacteraceae</taxon>
        <taxon>Neokomagataea</taxon>
    </lineage>
</organism>
<name>A0ABS5E6I9_9PROT</name>